<feature type="transmembrane region" description="Helical" evidence="7">
    <location>
        <begin position="6"/>
        <end position="30"/>
    </location>
</feature>
<sequence length="434" mass="46642">MTKGFYSIMLAQFLSSLADNALLIAAIALLSTLNEPEWMTPLLKLFFVVSYVLFAAWVGIFADSMPKGKVMFITNAIKTLGCTIMLFGTHPLLAYGIVGLGAAAYSPAKYGILTELLPPEKLVKANGWIEGLTVASIILGTGLGGFLISPMVDHFVQGANSFGIHNAAQAAIAVMIFVYAAAAGVNLLIPDTGARYPQQDFRPIQTLVNFGESCSLLWKDKLGQISLSVTTLFWGAGATLQFLVLAWADHALGLDLSNAAILQGVVAVGIAIGAVLAAAFVSLKKSTNVLPVGVLMGFSVAFMSFFRESWIPGGFYMFDFHFSYAVIVACIMLIMVGVMAGFFVVPMNALLQHRGHVLMSAGRSIAVQNFNENSSILVMLALYSLLIKAGLGTVTIMVLFGCFVGFSMLGVIFRFRYNQSKMDSLHLIGEDKRH</sequence>
<evidence type="ECO:0000256" key="3">
    <source>
        <dbReference type="ARBA" id="ARBA00022475"/>
    </source>
</evidence>
<evidence type="ECO:0000313" key="9">
    <source>
        <dbReference type="Proteomes" id="UP000472580"/>
    </source>
</evidence>
<evidence type="ECO:0000313" key="8">
    <source>
        <dbReference type="EMBL" id="MVX56474.1"/>
    </source>
</evidence>
<dbReference type="AlphaFoldDB" id="A0A6L6YGJ1"/>
<dbReference type="SUPFAM" id="SSF103473">
    <property type="entry name" value="MFS general substrate transporter"/>
    <property type="match status" value="1"/>
</dbReference>
<dbReference type="PANTHER" id="PTHR43266">
    <property type="entry name" value="MACROLIDE-EFFLUX PROTEIN"/>
    <property type="match status" value="1"/>
</dbReference>
<keyword evidence="3" id="KW-1003">Cell membrane</keyword>
<dbReference type="OrthoDB" id="9803968at2"/>
<feature type="transmembrane region" description="Helical" evidence="7">
    <location>
        <begin position="370"/>
        <end position="387"/>
    </location>
</feature>
<dbReference type="Proteomes" id="UP000472580">
    <property type="component" value="Unassembled WGS sequence"/>
</dbReference>
<feature type="transmembrane region" description="Helical" evidence="7">
    <location>
        <begin position="127"/>
        <end position="148"/>
    </location>
</feature>
<feature type="transmembrane region" description="Helical" evidence="7">
    <location>
        <begin position="84"/>
        <end position="106"/>
    </location>
</feature>
<feature type="transmembrane region" description="Helical" evidence="7">
    <location>
        <begin position="288"/>
        <end position="306"/>
    </location>
</feature>
<keyword evidence="6 7" id="KW-0472">Membrane</keyword>
<evidence type="ECO:0000256" key="4">
    <source>
        <dbReference type="ARBA" id="ARBA00022692"/>
    </source>
</evidence>
<feature type="transmembrane region" description="Helical" evidence="7">
    <location>
        <begin position="225"/>
        <end position="248"/>
    </location>
</feature>
<evidence type="ECO:0000256" key="5">
    <source>
        <dbReference type="ARBA" id="ARBA00022989"/>
    </source>
</evidence>
<evidence type="ECO:0000256" key="6">
    <source>
        <dbReference type="ARBA" id="ARBA00023136"/>
    </source>
</evidence>
<protein>
    <submittedName>
        <fullName evidence="8">Lysophospholipid transporter LplT</fullName>
    </submittedName>
</protein>
<feature type="transmembrane region" description="Helical" evidence="7">
    <location>
        <begin position="393"/>
        <end position="413"/>
    </location>
</feature>
<keyword evidence="9" id="KW-1185">Reference proteome</keyword>
<dbReference type="GO" id="GO:0022857">
    <property type="term" value="F:transmembrane transporter activity"/>
    <property type="evidence" value="ECO:0007669"/>
    <property type="project" value="InterPro"/>
</dbReference>
<comment type="subcellular location">
    <subcellularLocation>
        <location evidence="1">Cell membrane</location>
        <topology evidence="1">Multi-pass membrane protein</topology>
    </subcellularLocation>
</comment>
<keyword evidence="4 7" id="KW-0812">Transmembrane</keyword>
<feature type="transmembrane region" description="Helical" evidence="7">
    <location>
        <begin position="260"/>
        <end position="281"/>
    </location>
</feature>
<feature type="transmembrane region" description="Helical" evidence="7">
    <location>
        <begin position="42"/>
        <end position="62"/>
    </location>
</feature>
<dbReference type="PANTHER" id="PTHR43266:SF2">
    <property type="entry name" value="MAJOR FACILITATOR SUPERFAMILY (MFS) PROFILE DOMAIN-CONTAINING PROTEIN"/>
    <property type="match status" value="1"/>
</dbReference>
<evidence type="ECO:0000256" key="7">
    <source>
        <dbReference type="SAM" id="Phobius"/>
    </source>
</evidence>
<gene>
    <name evidence="8" type="primary">lplT</name>
    <name evidence="8" type="ORF">E5987_04535</name>
</gene>
<feature type="transmembrane region" description="Helical" evidence="7">
    <location>
        <begin position="168"/>
        <end position="189"/>
    </location>
</feature>
<evidence type="ECO:0000256" key="2">
    <source>
        <dbReference type="ARBA" id="ARBA00022448"/>
    </source>
</evidence>
<dbReference type="RefSeq" id="WP_160334904.1">
    <property type="nucleotide sequence ID" value="NZ_WSRP01000010.1"/>
</dbReference>
<dbReference type="EMBL" id="WSRP01000010">
    <property type="protein sequence ID" value="MVX56474.1"/>
    <property type="molecule type" value="Genomic_DNA"/>
</dbReference>
<feature type="transmembrane region" description="Helical" evidence="7">
    <location>
        <begin position="326"/>
        <end position="350"/>
    </location>
</feature>
<keyword evidence="5 7" id="KW-1133">Transmembrane helix</keyword>
<comment type="caution">
    <text evidence="8">The sequence shown here is derived from an EMBL/GenBank/DDBJ whole genome shotgun (WGS) entry which is preliminary data.</text>
</comment>
<dbReference type="InterPro" id="IPR036259">
    <property type="entry name" value="MFS_trans_sf"/>
</dbReference>
<dbReference type="NCBIfam" id="NF008397">
    <property type="entry name" value="PRK11195.1"/>
    <property type="match status" value="1"/>
</dbReference>
<dbReference type="GO" id="GO:0005886">
    <property type="term" value="C:plasma membrane"/>
    <property type="evidence" value="ECO:0007669"/>
    <property type="project" value="UniProtKB-SubCell"/>
</dbReference>
<dbReference type="InterPro" id="IPR011701">
    <property type="entry name" value="MFS"/>
</dbReference>
<dbReference type="Pfam" id="PF07690">
    <property type="entry name" value="MFS_1"/>
    <property type="match status" value="1"/>
</dbReference>
<dbReference type="Gene3D" id="1.20.1250.20">
    <property type="entry name" value="MFS general substrate transporter like domains"/>
    <property type="match status" value="1"/>
</dbReference>
<dbReference type="CDD" id="cd06173">
    <property type="entry name" value="MFS_MefA_like"/>
    <property type="match status" value="1"/>
</dbReference>
<keyword evidence="2" id="KW-0813">Transport</keyword>
<organism evidence="8 9">
    <name type="scientific">Parasutterella muris</name>
    <dbReference type="NCBI Taxonomy" id="2565572"/>
    <lineage>
        <taxon>Bacteria</taxon>
        <taxon>Pseudomonadati</taxon>
        <taxon>Pseudomonadota</taxon>
        <taxon>Betaproteobacteria</taxon>
        <taxon>Burkholderiales</taxon>
        <taxon>Sutterellaceae</taxon>
        <taxon>Parasutterella</taxon>
    </lineage>
</organism>
<accession>A0A6L6YGJ1</accession>
<proteinExistence type="predicted"/>
<evidence type="ECO:0000256" key="1">
    <source>
        <dbReference type="ARBA" id="ARBA00004651"/>
    </source>
</evidence>
<name>A0A6L6YGJ1_9BURK</name>
<reference evidence="8 9" key="1">
    <citation type="submission" date="2019-12" db="EMBL/GenBank/DDBJ databases">
        <title>Microbes associate with the intestines of laboratory mice.</title>
        <authorList>
            <person name="Navarre W."/>
            <person name="Wong E."/>
        </authorList>
    </citation>
    <scope>NUCLEOTIDE SEQUENCE [LARGE SCALE GENOMIC DNA]</scope>
    <source>
        <strain evidence="8 9">NM82_D38</strain>
    </source>
</reference>